<keyword evidence="2" id="KW-0472">Membrane</keyword>
<evidence type="ECO:0000313" key="3">
    <source>
        <dbReference type="EMBL" id="PRQ31823.1"/>
    </source>
</evidence>
<organism evidence="3 4">
    <name type="scientific">Rosa chinensis</name>
    <name type="common">China rose</name>
    <dbReference type="NCBI Taxonomy" id="74649"/>
    <lineage>
        <taxon>Eukaryota</taxon>
        <taxon>Viridiplantae</taxon>
        <taxon>Streptophyta</taxon>
        <taxon>Embryophyta</taxon>
        <taxon>Tracheophyta</taxon>
        <taxon>Spermatophyta</taxon>
        <taxon>Magnoliopsida</taxon>
        <taxon>eudicotyledons</taxon>
        <taxon>Gunneridae</taxon>
        <taxon>Pentapetalae</taxon>
        <taxon>rosids</taxon>
        <taxon>fabids</taxon>
        <taxon>Rosales</taxon>
        <taxon>Rosaceae</taxon>
        <taxon>Rosoideae</taxon>
        <taxon>Rosoideae incertae sedis</taxon>
        <taxon>Rosa</taxon>
    </lineage>
</organism>
<evidence type="ECO:0000256" key="2">
    <source>
        <dbReference type="SAM" id="Phobius"/>
    </source>
</evidence>
<proteinExistence type="predicted"/>
<dbReference type="AlphaFoldDB" id="A0A2P6QCB9"/>
<evidence type="ECO:0000256" key="1">
    <source>
        <dbReference type="SAM" id="MobiDB-lite"/>
    </source>
</evidence>
<comment type="caution">
    <text evidence="3">The sequence shown here is derived from an EMBL/GenBank/DDBJ whole genome shotgun (WGS) entry which is preliminary data.</text>
</comment>
<sequence>MAAASASSSPSPQPQPDRTTFSSHSTPALPPAFSVILFLLVFFREITRKHTGPEANSKLPPHTHKRKITRNIFLISDNNSYSSTQ</sequence>
<accession>A0A2P6QCB9</accession>
<dbReference type="Gramene" id="PRQ31823">
    <property type="protein sequence ID" value="PRQ31823"/>
    <property type="gene ID" value="RchiOBHm_Chr5g0039671"/>
</dbReference>
<name>A0A2P6QCB9_ROSCH</name>
<feature type="transmembrane region" description="Helical" evidence="2">
    <location>
        <begin position="28"/>
        <end position="46"/>
    </location>
</feature>
<feature type="compositionally biased region" description="Low complexity" evidence="1">
    <location>
        <begin position="1"/>
        <end position="10"/>
    </location>
</feature>
<dbReference type="Proteomes" id="UP000238479">
    <property type="component" value="Chromosome 5"/>
</dbReference>
<feature type="region of interest" description="Disordered" evidence="1">
    <location>
        <begin position="50"/>
        <end position="70"/>
    </location>
</feature>
<keyword evidence="4" id="KW-1185">Reference proteome</keyword>
<keyword evidence="2" id="KW-0812">Transmembrane</keyword>
<evidence type="ECO:0000313" key="4">
    <source>
        <dbReference type="Proteomes" id="UP000238479"/>
    </source>
</evidence>
<keyword evidence="2" id="KW-1133">Transmembrane helix</keyword>
<dbReference type="EMBL" id="PDCK01000043">
    <property type="protein sequence ID" value="PRQ31823.1"/>
    <property type="molecule type" value="Genomic_DNA"/>
</dbReference>
<protein>
    <submittedName>
        <fullName evidence="3">Uncharacterized protein</fullName>
    </submittedName>
</protein>
<reference evidence="3 4" key="1">
    <citation type="journal article" date="2018" name="Nat. Genet.">
        <title>The Rosa genome provides new insights in the design of modern roses.</title>
        <authorList>
            <person name="Bendahmane M."/>
        </authorList>
    </citation>
    <scope>NUCLEOTIDE SEQUENCE [LARGE SCALE GENOMIC DNA]</scope>
    <source>
        <strain evidence="4">cv. Old Blush</strain>
    </source>
</reference>
<gene>
    <name evidence="3" type="ORF">RchiOBHm_Chr5g0039671</name>
</gene>
<feature type="region of interest" description="Disordered" evidence="1">
    <location>
        <begin position="1"/>
        <end position="25"/>
    </location>
</feature>